<dbReference type="InterPro" id="IPR000537">
    <property type="entry name" value="UbiA_prenyltransferase"/>
</dbReference>
<dbReference type="AlphaFoldDB" id="A0A074KXF6"/>
<dbReference type="OrthoDB" id="665023at2"/>
<comment type="caution">
    <text evidence="6">The sequence shown here is derived from an EMBL/GenBank/DDBJ whole genome shotgun (WGS) entry which is preliminary data.</text>
</comment>
<keyword evidence="2 5" id="KW-0812">Transmembrane</keyword>
<evidence type="ECO:0000256" key="3">
    <source>
        <dbReference type="ARBA" id="ARBA00022989"/>
    </source>
</evidence>
<evidence type="ECO:0000256" key="1">
    <source>
        <dbReference type="ARBA" id="ARBA00004141"/>
    </source>
</evidence>
<feature type="transmembrane region" description="Helical" evidence="5">
    <location>
        <begin position="35"/>
        <end position="55"/>
    </location>
</feature>
<dbReference type="GO" id="GO:0016765">
    <property type="term" value="F:transferase activity, transferring alkyl or aryl (other than methyl) groups"/>
    <property type="evidence" value="ECO:0007669"/>
    <property type="project" value="InterPro"/>
</dbReference>
<keyword evidence="3 5" id="KW-1133">Transmembrane helix</keyword>
<name>A0A074KXF6_9BACT</name>
<feature type="transmembrane region" description="Helical" evidence="5">
    <location>
        <begin position="231"/>
        <end position="254"/>
    </location>
</feature>
<evidence type="ECO:0000256" key="4">
    <source>
        <dbReference type="ARBA" id="ARBA00023136"/>
    </source>
</evidence>
<dbReference type="Proteomes" id="UP000027821">
    <property type="component" value="Unassembled WGS sequence"/>
</dbReference>
<feature type="transmembrane region" description="Helical" evidence="5">
    <location>
        <begin position="12"/>
        <end position="29"/>
    </location>
</feature>
<feature type="transmembrane region" description="Helical" evidence="5">
    <location>
        <begin position="266"/>
        <end position="287"/>
    </location>
</feature>
<dbReference type="eggNOG" id="COG0382">
    <property type="taxonomic scope" value="Bacteria"/>
</dbReference>
<dbReference type="RefSeq" id="WP_035074491.1">
    <property type="nucleotide sequence ID" value="NZ_JMIH01000021.1"/>
</dbReference>
<feature type="transmembrane region" description="Helical" evidence="5">
    <location>
        <begin position="127"/>
        <end position="149"/>
    </location>
</feature>
<feature type="transmembrane region" description="Helical" evidence="5">
    <location>
        <begin position="200"/>
        <end position="225"/>
    </location>
</feature>
<feature type="transmembrane region" description="Helical" evidence="5">
    <location>
        <begin position="161"/>
        <end position="179"/>
    </location>
</feature>
<sequence>MFRLSNWRHLRVSFSFYLLPVFIFALAHTPNLDPYRLWIVFFALHFFLYPSSNGYNSYYDKDEGSIGGLKHPPKVSRGLYYLSFVFLGIALMLGLQINIAFTAMMGLYAVVSMAYSHPSIRLKKYPIAGWLVAGMFQGYFTYAMVYAGLNGFGWHVLSSSHVYIPGMLTSIMIWGNYPLTQVYQHEEDSKRGDITMSIKLGIKGTFYFSSLWFLLAGLGFSYYFIAQNQFWAFWAFLAAMFPSVIYFYVWFYFVNKDAERYASYAWAMWMVRIAATLLNLFFVYYFLERTQLLQVIDSGF</sequence>
<comment type="subcellular location">
    <subcellularLocation>
        <location evidence="1">Membrane</location>
        <topology evidence="1">Multi-pass membrane protein</topology>
    </subcellularLocation>
</comment>
<keyword evidence="4 5" id="KW-0472">Membrane</keyword>
<evidence type="ECO:0000256" key="5">
    <source>
        <dbReference type="SAM" id="Phobius"/>
    </source>
</evidence>
<proteinExistence type="predicted"/>
<gene>
    <name evidence="6" type="ORF">EL17_11970</name>
</gene>
<feature type="transmembrane region" description="Helical" evidence="5">
    <location>
        <begin position="75"/>
        <end position="93"/>
    </location>
</feature>
<organism evidence="6 7">
    <name type="scientific">Anditalea andensis</name>
    <dbReference type="NCBI Taxonomy" id="1048983"/>
    <lineage>
        <taxon>Bacteria</taxon>
        <taxon>Pseudomonadati</taxon>
        <taxon>Bacteroidota</taxon>
        <taxon>Cytophagia</taxon>
        <taxon>Cytophagales</taxon>
        <taxon>Cytophagaceae</taxon>
        <taxon>Anditalea</taxon>
    </lineage>
</organism>
<protein>
    <submittedName>
        <fullName evidence="6">Ubiquinone biosynthesis protein UbiA</fullName>
    </submittedName>
</protein>
<keyword evidence="7" id="KW-1185">Reference proteome</keyword>
<evidence type="ECO:0000313" key="6">
    <source>
        <dbReference type="EMBL" id="KEO73609.1"/>
    </source>
</evidence>
<reference evidence="6 7" key="1">
    <citation type="submission" date="2014-04" db="EMBL/GenBank/DDBJ databases">
        <title>Characterization and application of a salt tolerant electro-active bacterium.</title>
        <authorList>
            <person name="Yang L."/>
            <person name="Wei S."/>
            <person name="Tay Q.X.M."/>
        </authorList>
    </citation>
    <scope>NUCLEOTIDE SEQUENCE [LARGE SCALE GENOMIC DNA]</scope>
    <source>
        <strain evidence="6 7">LY1</strain>
    </source>
</reference>
<dbReference type="EMBL" id="JMIH01000021">
    <property type="protein sequence ID" value="KEO73609.1"/>
    <property type="molecule type" value="Genomic_DNA"/>
</dbReference>
<dbReference type="Pfam" id="PF01040">
    <property type="entry name" value="UbiA"/>
    <property type="match status" value="1"/>
</dbReference>
<evidence type="ECO:0000256" key="2">
    <source>
        <dbReference type="ARBA" id="ARBA00022692"/>
    </source>
</evidence>
<dbReference type="STRING" id="1048983.EL17_11970"/>
<dbReference type="GO" id="GO:0016020">
    <property type="term" value="C:membrane"/>
    <property type="evidence" value="ECO:0007669"/>
    <property type="project" value="UniProtKB-SubCell"/>
</dbReference>
<evidence type="ECO:0000313" key="7">
    <source>
        <dbReference type="Proteomes" id="UP000027821"/>
    </source>
</evidence>
<accession>A0A074KXF6</accession>
<keyword evidence="6" id="KW-0830">Ubiquinone</keyword>